<proteinExistence type="predicted"/>
<name>A0AAN8FLA4_TRICO</name>
<dbReference type="PROSITE" id="PS50240">
    <property type="entry name" value="TRYPSIN_DOM"/>
    <property type="match status" value="1"/>
</dbReference>
<keyword evidence="2" id="KW-0732">Signal</keyword>
<dbReference type="InterPro" id="IPR009003">
    <property type="entry name" value="Peptidase_S1_PA"/>
</dbReference>
<dbReference type="InterPro" id="IPR018114">
    <property type="entry name" value="TRYPSIN_HIS"/>
</dbReference>
<dbReference type="PANTHER" id="PTHR24253:SF176">
    <property type="entry name" value="CORIN, ISOFORM B"/>
    <property type="match status" value="1"/>
</dbReference>
<dbReference type="GO" id="GO:0006508">
    <property type="term" value="P:proteolysis"/>
    <property type="evidence" value="ECO:0007669"/>
    <property type="project" value="InterPro"/>
</dbReference>
<dbReference type="EMBL" id="WIXE01008995">
    <property type="protein sequence ID" value="KAK5978804.1"/>
    <property type="molecule type" value="Genomic_DNA"/>
</dbReference>
<dbReference type="InterPro" id="IPR001254">
    <property type="entry name" value="Trypsin_dom"/>
</dbReference>
<dbReference type="AlphaFoldDB" id="A0AAN8FLA4"/>
<dbReference type="PANTHER" id="PTHR24253">
    <property type="entry name" value="TRANSMEMBRANE PROTEASE SERINE"/>
    <property type="match status" value="1"/>
</dbReference>
<keyword evidence="1" id="KW-1015">Disulfide bond</keyword>
<evidence type="ECO:0000259" key="3">
    <source>
        <dbReference type="PROSITE" id="PS50240"/>
    </source>
</evidence>
<sequence length="321" mass="35432">MEYILWLLPLNLVYSIKITSLENTKIKQTCGVRFRKDRNVFKSFGGRTLEADEYPWIAALGIGKSDPRCSGVLISPRHVLTAAHCVIKVPAEVSTEEECRRKGQRNQRRASAPLNSWTAYVGGGCPIERCVLVRLAKIYVYEGFNECSGSDDLALLELAAHVPESWATPICMPEKGLQVSRHLKAAGSGRIGPGEEYPSIGNQVLDVTFVGSIKRTLAVISPPGTGLCSGDSGGPLFQSRRKDKITVVGLLSAGNSCEQNYRLRQGFDLFTDVRQYLDWICEKSGVCPEDPVRSSIASTRANFMFGCVVVVVFTHIFKQYY</sequence>
<dbReference type="InterPro" id="IPR043504">
    <property type="entry name" value="Peptidase_S1_PA_chymotrypsin"/>
</dbReference>
<dbReference type="PROSITE" id="PS00134">
    <property type="entry name" value="TRYPSIN_HIS"/>
    <property type="match status" value="1"/>
</dbReference>
<feature type="signal peptide" evidence="2">
    <location>
        <begin position="1"/>
        <end position="15"/>
    </location>
</feature>
<dbReference type="PRINTS" id="PR00722">
    <property type="entry name" value="CHYMOTRYPSIN"/>
</dbReference>
<organism evidence="4 5">
    <name type="scientific">Trichostrongylus colubriformis</name>
    <name type="common">Black scour worm</name>
    <dbReference type="NCBI Taxonomy" id="6319"/>
    <lineage>
        <taxon>Eukaryota</taxon>
        <taxon>Metazoa</taxon>
        <taxon>Ecdysozoa</taxon>
        <taxon>Nematoda</taxon>
        <taxon>Chromadorea</taxon>
        <taxon>Rhabditida</taxon>
        <taxon>Rhabditina</taxon>
        <taxon>Rhabditomorpha</taxon>
        <taxon>Strongyloidea</taxon>
        <taxon>Trichostrongylidae</taxon>
        <taxon>Trichostrongylus</taxon>
    </lineage>
</organism>
<accession>A0AAN8FLA4</accession>
<dbReference type="GO" id="GO:0004252">
    <property type="term" value="F:serine-type endopeptidase activity"/>
    <property type="evidence" value="ECO:0007669"/>
    <property type="project" value="InterPro"/>
</dbReference>
<gene>
    <name evidence="4" type="ORF">GCK32_002654</name>
</gene>
<dbReference type="SMART" id="SM00020">
    <property type="entry name" value="Tryp_SPc"/>
    <property type="match status" value="1"/>
</dbReference>
<feature type="chain" id="PRO_5042911037" evidence="2">
    <location>
        <begin position="16"/>
        <end position="321"/>
    </location>
</feature>
<evidence type="ECO:0000313" key="5">
    <source>
        <dbReference type="Proteomes" id="UP001331761"/>
    </source>
</evidence>
<feature type="domain" description="Peptidase S1" evidence="3">
    <location>
        <begin position="43"/>
        <end position="285"/>
    </location>
</feature>
<protein>
    <submittedName>
        <fullName evidence="4">Trypsin</fullName>
    </submittedName>
</protein>
<evidence type="ECO:0000256" key="2">
    <source>
        <dbReference type="SAM" id="SignalP"/>
    </source>
</evidence>
<dbReference type="InterPro" id="IPR001314">
    <property type="entry name" value="Peptidase_S1A"/>
</dbReference>
<comment type="caution">
    <text evidence="4">The sequence shown here is derived from an EMBL/GenBank/DDBJ whole genome shotgun (WGS) entry which is preliminary data.</text>
</comment>
<evidence type="ECO:0000256" key="1">
    <source>
        <dbReference type="ARBA" id="ARBA00023157"/>
    </source>
</evidence>
<dbReference type="Proteomes" id="UP001331761">
    <property type="component" value="Unassembled WGS sequence"/>
</dbReference>
<dbReference type="Pfam" id="PF03761">
    <property type="entry name" value="DUF316"/>
    <property type="match status" value="1"/>
</dbReference>
<evidence type="ECO:0000313" key="4">
    <source>
        <dbReference type="EMBL" id="KAK5978804.1"/>
    </source>
</evidence>
<dbReference type="SUPFAM" id="SSF50494">
    <property type="entry name" value="Trypsin-like serine proteases"/>
    <property type="match status" value="1"/>
</dbReference>
<keyword evidence="5" id="KW-1185">Reference proteome</keyword>
<dbReference type="InterPro" id="IPR005514">
    <property type="entry name" value="DUF316"/>
</dbReference>
<reference evidence="4 5" key="1">
    <citation type="submission" date="2019-10" db="EMBL/GenBank/DDBJ databases">
        <title>Assembly and Annotation for the nematode Trichostrongylus colubriformis.</title>
        <authorList>
            <person name="Martin J."/>
        </authorList>
    </citation>
    <scope>NUCLEOTIDE SEQUENCE [LARGE SCALE GENOMIC DNA]</scope>
    <source>
        <strain evidence="4">G859</strain>
        <tissue evidence="4">Whole worm</tissue>
    </source>
</reference>
<dbReference type="Gene3D" id="2.40.10.10">
    <property type="entry name" value="Trypsin-like serine proteases"/>
    <property type="match status" value="1"/>
</dbReference>